<dbReference type="GeneID" id="60589021"/>
<dbReference type="PANTHER" id="PTHR31299:SF0">
    <property type="entry name" value="ESTERASE, PUTATIVE (AFU_ORTHOLOGUE AFUA_1G05850)-RELATED"/>
    <property type="match status" value="1"/>
</dbReference>
<dbReference type="InterPro" id="IPR052036">
    <property type="entry name" value="Hydrolase/PRTase-associated"/>
</dbReference>
<dbReference type="Gene3D" id="3.30.1870.10">
    <property type="entry name" value="EreA-like, domain 2"/>
    <property type="match status" value="1"/>
</dbReference>
<dbReference type="InterPro" id="IPR007815">
    <property type="entry name" value="Emycin_Estase"/>
</dbReference>
<dbReference type="RefSeq" id="WP_198060125.1">
    <property type="nucleotide sequence ID" value="NZ_CP065856.1"/>
</dbReference>
<evidence type="ECO:0000313" key="2">
    <source>
        <dbReference type="EMBL" id="QPV61292.1"/>
    </source>
</evidence>
<protein>
    <submittedName>
        <fullName evidence="2">Erythromycin esterase family protein</fullName>
    </submittedName>
</protein>
<dbReference type="SUPFAM" id="SSF159501">
    <property type="entry name" value="EreA/ChaN-like"/>
    <property type="match status" value="1"/>
</dbReference>
<gene>
    <name evidence="2" type="ORF">I7X12_10970</name>
</gene>
<reference evidence="2 3" key="1">
    <citation type="submission" date="2020-12" db="EMBL/GenBank/DDBJ databases">
        <title>Halosimplex halophilum sp. nov. and Halosimplex salinum sp. nov., two new members of the genus Halosimplex.</title>
        <authorList>
            <person name="Cui H.L."/>
        </authorList>
    </citation>
    <scope>NUCLEOTIDE SEQUENCE [LARGE SCALE GENOMIC DNA]</scope>
    <source>
        <strain evidence="2 3">YGH94</strain>
    </source>
</reference>
<accession>A0A7T3FV81</accession>
<feature type="region of interest" description="Disordered" evidence="1">
    <location>
        <begin position="1"/>
        <end position="27"/>
    </location>
</feature>
<evidence type="ECO:0000256" key="1">
    <source>
        <dbReference type="SAM" id="MobiDB-lite"/>
    </source>
</evidence>
<dbReference type="KEGG" id="hlt:I7X12_10970"/>
<proteinExistence type="predicted"/>
<dbReference type="CDD" id="cd14728">
    <property type="entry name" value="Ere-like"/>
    <property type="match status" value="1"/>
</dbReference>
<dbReference type="Gene3D" id="3.40.1660.10">
    <property type="entry name" value="EreA-like (biosynthetic domain)"/>
    <property type="match status" value="1"/>
</dbReference>
<dbReference type="PANTHER" id="PTHR31299">
    <property type="entry name" value="ESTERASE, PUTATIVE (AFU_ORTHOLOGUE AFUA_1G05850)-RELATED"/>
    <property type="match status" value="1"/>
</dbReference>
<dbReference type="EMBL" id="CP065856">
    <property type="protein sequence ID" value="QPV61292.1"/>
    <property type="molecule type" value="Genomic_DNA"/>
</dbReference>
<dbReference type="OrthoDB" id="260438at2157"/>
<organism evidence="2 3">
    <name type="scientific">Halosimplex litoreum</name>
    <dbReference type="NCBI Taxonomy" id="1198301"/>
    <lineage>
        <taxon>Archaea</taxon>
        <taxon>Methanobacteriati</taxon>
        <taxon>Methanobacteriota</taxon>
        <taxon>Stenosarchaea group</taxon>
        <taxon>Halobacteria</taxon>
        <taxon>Halobacteriales</taxon>
        <taxon>Haloarculaceae</taxon>
        <taxon>Halosimplex</taxon>
    </lineage>
</organism>
<dbReference type="Proteomes" id="UP000595001">
    <property type="component" value="Chromosome"/>
</dbReference>
<dbReference type="Pfam" id="PF05139">
    <property type="entry name" value="Erythro_esteras"/>
    <property type="match status" value="1"/>
</dbReference>
<name>A0A7T3FV81_9EURY</name>
<sequence length="445" mass="49803">MTDDTTATEGSTDSESTPDDWRPADASHPLADRLAARAVPIDTTDPAEDLADLAALADRLRGARVVGLGEATHGTREFFRLKHRIVRLLVERLDYRLFALEANFSETLAIDEYVVYGRGDPRDALEGIYFWTWDTEEVLALIESLREFNEGRPVDDRVRFYGVDAQFTAGPAEALIDFFDDRDADWPAEHRETLATLADDGLEVDEAPADVAASRLAAAEDLIDALDAWFDGETTDGSDAGALALHRRHLRTLEQTVESARAGRDDGVQAKARRRDRAMAETLAWVLDHEPHDRIALWAHDAHVQRDGREEHWGTGTPMGAHLADRYGDDYYALGFDFAGGEFQALDVTDDHELRACSLGPPPEDAATRLFAAVDDPPWWVDFADIDDEGLVEYFDRERPVRSVGAVYDPDDERDRLHDEFRLPLAFDGLVFVAETSRARPLERE</sequence>
<keyword evidence="3" id="KW-1185">Reference proteome</keyword>
<dbReference type="GO" id="GO:0046677">
    <property type="term" value="P:response to antibiotic"/>
    <property type="evidence" value="ECO:0007669"/>
    <property type="project" value="InterPro"/>
</dbReference>
<dbReference type="PIRSF" id="PIRSF036794">
    <property type="entry name" value="UCP_erythr_ester"/>
    <property type="match status" value="1"/>
</dbReference>
<feature type="compositionally biased region" description="Polar residues" evidence="1">
    <location>
        <begin position="1"/>
        <end position="15"/>
    </location>
</feature>
<dbReference type="AlphaFoldDB" id="A0A7T3FV81"/>
<evidence type="ECO:0000313" key="3">
    <source>
        <dbReference type="Proteomes" id="UP000595001"/>
    </source>
</evidence>
<dbReference type="Gene3D" id="1.20.1440.30">
    <property type="entry name" value="Biosynthetic Protein domain"/>
    <property type="match status" value="1"/>
</dbReference>
<dbReference type="InterPro" id="IPR014622">
    <property type="entry name" value="UCP036794_erythomycin"/>
</dbReference>